<gene>
    <name evidence="2" type="ORF">PAPYR_8750</name>
</gene>
<feature type="region of interest" description="Disordered" evidence="1">
    <location>
        <begin position="268"/>
        <end position="312"/>
    </location>
</feature>
<evidence type="ECO:0000313" key="2">
    <source>
        <dbReference type="EMBL" id="KAJ4456145.1"/>
    </source>
</evidence>
<reference evidence="2" key="1">
    <citation type="journal article" date="2022" name="bioRxiv">
        <title>Genomics of Preaxostyla Flagellates Illuminates Evolutionary Transitions and the Path Towards Mitochondrial Loss.</title>
        <authorList>
            <person name="Novak L.V.F."/>
            <person name="Treitli S.C."/>
            <person name="Pyrih J."/>
            <person name="Halakuc P."/>
            <person name="Pipaliya S.V."/>
            <person name="Vacek V."/>
            <person name="Brzon O."/>
            <person name="Soukal P."/>
            <person name="Eme L."/>
            <person name="Dacks J.B."/>
            <person name="Karnkowska A."/>
            <person name="Elias M."/>
            <person name="Hampl V."/>
        </authorList>
    </citation>
    <scope>NUCLEOTIDE SEQUENCE</scope>
    <source>
        <strain evidence="2">RCP-MX</strain>
    </source>
</reference>
<dbReference type="EMBL" id="JAPMOS010000080">
    <property type="protein sequence ID" value="KAJ4456145.1"/>
    <property type="molecule type" value="Genomic_DNA"/>
</dbReference>
<evidence type="ECO:0000313" key="3">
    <source>
        <dbReference type="Proteomes" id="UP001141327"/>
    </source>
</evidence>
<accession>A0ABQ8UA13</accession>
<evidence type="ECO:0000256" key="1">
    <source>
        <dbReference type="SAM" id="MobiDB-lite"/>
    </source>
</evidence>
<protein>
    <submittedName>
        <fullName evidence="2">Uncharacterized protein</fullName>
    </submittedName>
</protein>
<keyword evidence="3" id="KW-1185">Reference proteome</keyword>
<organism evidence="2 3">
    <name type="scientific">Paratrimastix pyriformis</name>
    <dbReference type="NCBI Taxonomy" id="342808"/>
    <lineage>
        <taxon>Eukaryota</taxon>
        <taxon>Metamonada</taxon>
        <taxon>Preaxostyla</taxon>
        <taxon>Paratrimastigidae</taxon>
        <taxon>Paratrimastix</taxon>
    </lineage>
</organism>
<comment type="caution">
    <text evidence="2">The sequence shown here is derived from an EMBL/GenBank/DDBJ whole genome shotgun (WGS) entry which is preliminary data.</text>
</comment>
<sequence>MVPFLFTIIKRNPRIQLRDVCVRSPRRDRGEANSKRKWIRAKNKTPQWQPRPLPPRPSHTCMRSLRSHDGGDTEAQFLGEGLIMNVISPMDGSLAGQVCNIVFNQLRLKTPESKVRFCDLAAEALSELSNVAKPYLTCYRLHSTPPNLSLSPGHPVGAAYRALCHAQAALAEEIQFRLDGAEPRGIDEMLFQQELDARLVRVSFGYLAPGGKAIQWEEDVRKDECAPFVIQLRLEKFGGRYTLQVADTVSFTGSLVTNLSGRHLELQPATQVQSPMPERTSPPLQAAAPGTGTTTGNESASKKNRKAAAATQGGVPMTAEQLIIPKSSYRRNGLAPRCRLATSWGYCRALTFWWMYIRPLRPISRRARKAAKIANILAGLDPTPPVHTRQSETGG</sequence>
<dbReference type="Proteomes" id="UP001141327">
    <property type="component" value="Unassembled WGS sequence"/>
</dbReference>
<name>A0ABQ8UA13_9EUKA</name>
<proteinExistence type="predicted"/>